<name>A0A085LSV1_9BILA</name>
<evidence type="ECO:0000313" key="2">
    <source>
        <dbReference type="EMBL" id="KFD48047.1"/>
    </source>
</evidence>
<feature type="domain" description="DUF5641" evidence="1">
    <location>
        <begin position="40"/>
        <end position="123"/>
    </location>
</feature>
<dbReference type="PANTHER" id="PTHR47331">
    <property type="entry name" value="PHD-TYPE DOMAIN-CONTAINING PROTEIN"/>
    <property type="match status" value="1"/>
</dbReference>
<evidence type="ECO:0000259" key="1">
    <source>
        <dbReference type="Pfam" id="PF18701"/>
    </source>
</evidence>
<protein>
    <recommendedName>
        <fullName evidence="1">DUF5641 domain-containing protein</fullName>
    </recommendedName>
</protein>
<dbReference type="InterPro" id="IPR040676">
    <property type="entry name" value="DUF5641"/>
</dbReference>
<dbReference type="Proteomes" id="UP000030764">
    <property type="component" value="Unassembled WGS sequence"/>
</dbReference>
<organism evidence="2 3">
    <name type="scientific">Trichuris suis</name>
    <name type="common">pig whipworm</name>
    <dbReference type="NCBI Taxonomy" id="68888"/>
    <lineage>
        <taxon>Eukaryota</taxon>
        <taxon>Metazoa</taxon>
        <taxon>Ecdysozoa</taxon>
        <taxon>Nematoda</taxon>
        <taxon>Enoplea</taxon>
        <taxon>Dorylaimia</taxon>
        <taxon>Trichinellida</taxon>
        <taxon>Trichuridae</taxon>
        <taxon>Trichuris</taxon>
    </lineage>
</organism>
<dbReference type="EMBL" id="KL363305">
    <property type="protein sequence ID" value="KFD48047.1"/>
    <property type="molecule type" value="Genomic_DNA"/>
</dbReference>
<dbReference type="AlphaFoldDB" id="A0A085LSV1"/>
<sequence length="203" mass="23182">MHLRVQQTRNLLATLFTGKMAERSKALLSGRSPLLWAWTLLSHLWKRWRQEYIVALSGRSKWFYLKKGPAVGDVVLISEENVSRQRWKLGRVLQAHASSDGLVRTVNVKTEHGEAVRSYHRLECMVHIKEHITPSIATFAFGSRSLSGDVIGYRKIEISKHSNGKNILDESNAQGLTAMLAERQKRLAAEECTYQNLKSWKDL</sequence>
<keyword evidence="3" id="KW-1185">Reference proteome</keyword>
<accession>A0A085LSV1</accession>
<proteinExistence type="predicted"/>
<dbReference type="Pfam" id="PF18701">
    <property type="entry name" value="DUF5641"/>
    <property type="match status" value="1"/>
</dbReference>
<gene>
    <name evidence="2" type="ORF">M513_11067</name>
</gene>
<evidence type="ECO:0000313" key="3">
    <source>
        <dbReference type="Proteomes" id="UP000030764"/>
    </source>
</evidence>
<dbReference type="PANTHER" id="PTHR47331:SF5">
    <property type="entry name" value="RIBONUCLEASE H"/>
    <property type="match status" value="1"/>
</dbReference>
<reference evidence="2 3" key="1">
    <citation type="journal article" date="2014" name="Nat. Genet.">
        <title>Genome and transcriptome of the porcine whipworm Trichuris suis.</title>
        <authorList>
            <person name="Jex A.R."/>
            <person name="Nejsum P."/>
            <person name="Schwarz E.M."/>
            <person name="Hu L."/>
            <person name="Young N.D."/>
            <person name="Hall R.S."/>
            <person name="Korhonen P.K."/>
            <person name="Liao S."/>
            <person name="Thamsborg S."/>
            <person name="Xia J."/>
            <person name="Xu P."/>
            <person name="Wang S."/>
            <person name="Scheerlinck J.P."/>
            <person name="Hofmann A."/>
            <person name="Sternberg P.W."/>
            <person name="Wang J."/>
            <person name="Gasser R.B."/>
        </authorList>
    </citation>
    <scope>NUCLEOTIDE SEQUENCE [LARGE SCALE GENOMIC DNA]</scope>
    <source>
        <strain evidence="2">DCEP-RM93M</strain>
    </source>
</reference>